<dbReference type="EMBL" id="LT670849">
    <property type="protein sequence ID" value="SHN72056.1"/>
    <property type="molecule type" value="Genomic_DNA"/>
</dbReference>
<evidence type="ECO:0000256" key="3">
    <source>
        <dbReference type="ARBA" id="ARBA00022714"/>
    </source>
</evidence>
<dbReference type="InterPro" id="IPR010693">
    <property type="entry name" value="Divergent_4Fe-4S_mono-cluster"/>
</dbReference>
<dbReference type="SUPFAM" id="SSF46458">
    <property type="entry name" value="Globin-like"/>
    <property type="match status" value="1"/>
</dbReference>
<dbReference type="GO" id="GO:0005737">
    <property type="term" value="C:cytoplasm"/>
    <property type="evidence" value="ECO:0007669"/>
    <property type="project" value="UniProtKB-ARBA"/>
</dbReference>
<evidence type="ECO:0000256" key="6">
    <source>
        <dbReference type="ARBA" id="ARBA00023014"/>
    </source>
</evidence>
<dbReference type="InterPro" id="IPR042216">
    <property type="entry name" value="MitoNEET_CISD"/>
</dbReference>
<sequence>MTQDSLIHAPRAAVQSARIVVVRDGPYVVDGSIAVVDHLGVPVTAPAPVRLCRCGQSQTKPFCDESHVERGFTDKKDPRRVPDKLDTYEGQQAYVYDNRGTCAHSGFCTDRLNSVFHVGQEPFVSPSGARLDDLVNAVRRCPSGALGIGIGRARDAGLSDTNRAPQIEVSRDGPYRVTGHVELVDEFGANIPQNAGASPEHFSLCRCGSSLNKPFCSGMHWSVAFHDPVGDPMHEPTLFEWAGGYPALLDMTRIFYSRHVPGDSLIGPLFADMAPDHPERVAAWLSEVFGGPRFYSERYGGYQRMVSQHLGKQITPEQRARWATLMLQSAGDAGLPSDPEFRAAFVAYIEWGSRIAQENSGGNAKPPPNMPVPRWWWVCNATPGSRPSATAADETVEVEASLTLPNADEAVRFHDHIRPLFRPMDRNSMLFAFDLWKETDVAMHRQQILLRLRAGTMPCDGAWPDARVALFERWAADQP</sequence>
<evidence type="ECO:0000259" key="7">
    <source>
        <dbReference type="SMART" id="SM00704"/>
    </source>
</evidence>
<dbReference type="PANTHER" id="PTHR46491:SF3">
    <property type="entry name" value="CDGSH IRON-SULFUR DOMAIN-CONTAINING PROTEIN 3, MITOCHONDRIAL"/>
    <property type="match status" value="1"/>
</dbReference>
<evidence type="ECO:0000256" key="2">
    <source>
        <dbReference type="ARBA" id="ARBA00022617"/>
    </source>
</evidence>
<dbReference type="AlphaFoldDB" id="A0A1M7TMZ7"/>
<feature type="domain" description="Iron-binding zinc finger CDGSH type" evidence="7">
    <location>
        <begin position="40"/>
        <end position="73"/>
    </location>
</feature>
<keyword evidence="3" id="KW-0001">2Fe-2S</keyword>
<dbReference type="Pfam" id="PF06902">
    <property type="entry name" value="Fer4_19"/>
    <property type="match status" value="1"/>
</dbReference>
<protein>
    <submittedName>
        <fullName evidence="8">Truncated hemoglobin YjbI</fullName>
    </submittedName>
</protein>
<dbReference type="GO" id="GO:0046872">
    <property type="term" value="F:metal ion binding"/>
    <property type="evidence" value="ECO:0007669"/>
    <property type="project" value="UniProtKB-KW"/>
</dbReference>
<dbReference type="PANTHER" id="PTHR46491">
    <property type="entry name" value="CDGSH IRON SULFUR DOMAIN PROTEIN HOMOLOG"/>
    <property type="match status" value="1"/>
</dbReference>
<keyword evidence="2" id="KW-0349">Heme</keyword>
<reference evidence="9" key="1">
    <citation type="submission" date="2016-11" db="EMBL/GenBank/DDBJ databases">
        <authorList>
            <person name="Varghese N."/>
            <person name="Submissions S."/>
        </authorList>
    </citation>
    <scope>NUCLEOTIDE SEQUENCE [LARGE SCALE GENOMIC DNA]</scope>
    <source>
        <strain evidence="9">GAS401</strain>
    </source>
</reference>
<dbReference type="SMART" id="SM00704">
    <property type="entry name" value="ZnF_CDGSH"/>
    <property type="match status" value="2"/>
</dbReference>
<evidence type="ECO:0000256" key="4">
    <source>
        <dbReference type="ARBA" id="ARBA00022723"/>
    </source>
</evidence>
<dbReference type="InterPro" id="IPR018967">
    <property type="entry name" value="FeS-contain_CDGSH-typ"/>
</dbReference>
<accession>A0A1M7TMZ7</accession>
<dbReference type="GO" id="GO:0019825">
    <property type="term" value="F:oxygen binding"/>
    <property type="evidence" value="ECO:0007669"/>
    <property type="project" value="InterPro"/>
</dbReference>
<gene>
    <name evidence="8" type="ORF">SAMN05444170_2182</name>
</gene>
<keyword evidence="9" id="KW-1185">Reference proteome</keyword>
<dbReference type="RefSeq" id="WP_072817883.1">
    <property type="nucleotide sequence ID" value="NZ_LT670849.1"/>
</dbReference>
<dbReference type="InterPro" id="IPR009050">
    <property type="entry name" value="Globin-like_sf"/>
</dbReference>
<evidence type="ECO:0000313" key="8">
    <source>
        <dbReference type="EMBL" id="SHN72056.1"/>
    </source>
</evidence>
<evidence type="ECO:0000256" key="5">
    <source>
        <dbReference type="ARBA" id="ARBA00023004"/>
    </source>
</evidence>
<dbReference type="CDD" id="cd14775">
    <property type="entry name" value="TrHb2_O-like"/>
    <property type="match status" value="1"/>
</dbReference>
<dbReference type="InterPro" id="IPR012292">
    <property type="entry name" value="Globin/Proto"/>
</dbReference>
<keyword evidence="5" id="KW-0408">Iron</keyword>
<dbReference type="OrthoDB" id="25954at2"/>
<keyword evidence="1" id="KW-0813">Transport</keyword>
<dbReference type="GO" id="GO:0020037">
    <property type="term" value="F:heme binding"/>
    <property type="evidence" value="ECO:0007669"/>
    <property type="project" value="InterPro"/>
</dbReference>
<evidence type="ECO:0000313" key="9">
    <source>
        <dbReference type="Proteomes" id="UP000184096"/>
    </source>
</evidence>
<dbReference type="GO" id="GO:0051537">
    <property type="term" value="F:2 iron, 2 sulfur cluster binding"/>
    <property type="evidence" value="ECO:0007669"/>
    <property type="project" value="UniProtKB-KW"/>
</dbReference>
<name>A0A1M7TMZ7_9BRAD</name>
<dbReference type="InterPro" id="IPR052950">
    <property type="entry name" value="CISD"/>
</dbReference>
<dbReference type="Pfam" id="PF09360">
    <property type="entry name" value="zf-CDGSH"/>
    <property type="match status" value="2"/>
</dbReference>
<keyword evidence="4" id="KW-0479">Metal-binding</keyword>
<organism evidence="8 9">
    <name type="scientific">Bradyrhizobium erythrophlei</name>
    <dbReference type="NCBI Taxonomy" id="1437360"/>
    <lineage>
        <taxon>Bacteria</taxon>
        <taxon>Pseudomonadati</taxon>
        <taxon>Pseudomonadota</taxon>
        <taxon>Alphaproteobacteria</taxon>
        <taxon>Hyphomicrobiales</taxon>
        <taxon>Nitrobacteraceae</taxon>
        <taxon>Bradyrhizobium</taxon>
    </lineage>
</organism>
<evidence type="ECO:0000256" key="1">
    <source>
        <dbReference type="ARBA" id="ARBA00022448"/>
    </source>
</evidence>
<dbReference type="Gene3D" id="3.40.5.90">
    <property type="entry name" value="CDGSH iron-sulfur domain, mitoNEET-type"/>
    <property type="match status" value="2"/>
</dbReference>
<dbReference type="InterPro" id="IPR001486">
    <property type="entry name" value="Hemoglobin_trunc"/>
</dbReference>
<feature type="domain" description="Iron-binding zinc finger CDGSH type" evidence="7">
    <location>
        <begin position="190"/>
        <end position="226"/>
    </location>
</feature>
<dbReference type="Proteomes" id="UP000184096">
    <property type="component" value="Chromosome I"/>
</dbReference>
<dbReference type="Pfam" id="PF01152">
    <property type="entry name" value="Bac_globin"/>
    <property type="match status" value="1"/>
</dbReference>
<keyword evidence="6" id="KW-0411">Iron-sulfur</keyword>
<proteinExistence type="predicted"/>
<dbReference type="Gene3D" id="1.10.490.10">
    <property type="entry name" value="Globins"/>
    <property type="match status" value="1"/>
</dbReference>